<dbReference type="InterPro" id="IPR036047">
    <property type="entry name" value="F-box-like_dom_sf"/>
</dbReference>
<feature type="domain" description="F-box" evidence="1">
    <location>
        <begin position="4"/>
        <end position="50"/>
    </location>
</feature>
<gene>
    <name evidence="2" type="ORF">GRF29_213g497144</name>
</gene>
<dbReference type="Pfam" id="PF00646">
    <property type="entry name" value="F-box"/>
    <property type="match status" value="1"/>
</dbReference>
<name>A0AAN6LP76_9PLEO</name>
<dbReference type="SUPFAM" id="SSF81383">
    <property type="entry name" value="F-box domain"/>
    <property type="match status" value="1"/>
</dbReference>
<dbReference type="PROSITE" id="PS50181">
    <property type="entry name" value="FBOX"/>
    <property type="match status" value="1"/>
</dbReference>
<dbReference type="Gene3D" id="1.20.1280.50">
    <property type="match status" value="1"/>
</dbReference>
<dbReference type="InterPro" id="IPR001810">
    <property type="entry name" value="F-box_dom"/>
</dbReference>
<sequence>MAGPTPLPLLTPELLELILAHLPQQDLLLSQRICKKWHSLISTSPTLQTLLYFRASSLPQTSTLPNDFLNPLLCSNFPALFSEIGFSYKEEDTNWDTHFADVAPYPIAMCSKPFLFSSFNRHPATFRRREASWRRMQVASPAVSTVVFRWGSSGMMGRHVQECVVRFGKRGESTENVKDGGKGGDEGEKPVIALVTRAASKDDNEVREVVDLSMEDGLTMGLLYDYLYERICTGDVPTQYNLSYGLGKYPASEEVAAYAKRNDDISLKALIRSDGKLKRELTMMVELGWAHTCVDEEDESWPQFRSEAHRDVEVGPMVAVYSKMWD</sequence>
<comment type="caution">
    <text evidence="2">The sequence shown here is derived from an EMBL/GenBank/DDBJ whole genome shotgun (WGS) entry which is preliminary data.</text>
</comment>
<organism evidence="2 3">
    <name type="scientific">Pseudopithomyces chartarum</name>
    <dbReference type="NCBI Taxonomy" id="1892770"/>
    <lineage>
        <taxon>Eukaryota</taxon>
        <taxon>Fungi</taxon>
        <taxon>Dikarya</taxon>
        <taxon>Ascomycota</taxon>
        <taxon>Pezizomycotina</taxon>
        <taxon>Dothideomycetes</taxon>
        <taxon>Pleosporomycetidae</taxon>
        <taxon>Pleosporales</taxon>
        <taxon>Massarineae</taxon>
        <taxon>Didymosphaeriaceae</taxon>
        <taxon>Pseudopithomyces</taxon>
    </lineage>
</organism>
<dbReference type="AlphaFoldDB" id="A0AAN6LP76"/>
<dbReference type="EMBL" id="WVTA01000017">
    <property type="protein sequence ID" value="KAK3200951.1"/>
    <property type="molecule type" value="Genomic_DNA"/>
</dbReference>
<accession>A0AAN6LP76</accession>
<proteinExistence type="predicted"/>
<evidence type="ECO:0000313" key="3">
    <source>
        <dbReference type="Proteomes" id="UP001280581"/>
    </source>
</evidence>
<protein>
    <recommendedName>
        <fullName evidence="1">F-box domain-containing protein</fullName>
    </recommendedName>
</protein>
<evidence type="ECO:0000259" key="1">
    <source>
        <dbReference type="PROSITE" id="PS50181"/>
    </source>
</evidence>
<evidence type="ECO:0000313" key="2">
    <source>
        <dbReference type="EMBL" id="KAK3200951.1"/>
    </source>
</evidence>
<dbReference type="Proteomes" id="UP001280581">
    <property type="component" value="Unassembled WGS sequence"/>
</dbReference>
<dbReference type="SMART" id="SM00256">
    <property type="entry name" value="FBOX"/>
    <property type="match status" value="1"/>
</dbReference>
<keyword evidence="3" id="KW-1185">Reference proteome</keyword>
<dbReference type="CDD" id="cd09917">
    <property type="entry name" value="F-box_SF"/>
    <property type="match status" value="1"/>
</dbReference>
<reference evidence="2 3" key="1">
    <citation type="submission" date="2021-02" db="EMBL/GenBank/DDBJ databases">
        <title>Genome assembly of Pseudopithomyces chartarum.</title>
        <authorList>
            <person name="Jauregui R."/>
            <person name="Singh J."/>
            <person name="Voisey C."/>
        </authorList>
    </citation>
    <scope>NUCLEOTIDE SEQUENCE [LARGE SCALE GENOMIC DNA]</scope>
    <source>
        <strain evidence="2 3">AGR01</strain>
    </source>
</reference>